<keyword evidence="3 5" id="KW-0732">Signal</keyword>
<evidence type="ECO:0000256" key="1">
    <source>
        <dbReference type="ARBA" id="ARBA00010062"/>
    </source>
</evidence>
<evidence type="ECO:0000313" key="8">
    <source>
        <dbReference type="Proteomes" id="UP001549320"/>
    </source>
</evidence>
<feature type="domain" description="Leucine-binding protein" evidence="6">
    <location>
        <begin position="45"/>
        <end position="370"/>
    </location>
</feature>
<evidence type="ECO:0000256" key="3">
    <source>
        <dbReference type="ARBA" id="ARBA00022729"/>
    </source>
</evidence>
<accession>A0ABV2QE02</accession>
<evidence type="ECO:0000256" key="4">
    <source>
        <dbReference type="ARBA" id="ARBA00022970"/>
    </source>
</evidence>
<keyword evidence="4" id="KW-0029">Amino-acid transport</keyword>
<dbReference type="InterPro" id="IPR051010">
    <property type="entry name" value="BCAA_transport"/>
</dbReference>
<dbReference type="InterPro" id="IPR028081">
    <property type="entry name" value="Leu-bd"/>
</dbReference>
<evidence type="ECO:0000259" key="6">
    <source>
        <dbReference type="Pfam" id="PF13458"/>
    </source>
</evidence>
<dbReference type="Proteomes" id="UP001549320">
    <property type="component" value="Unassembled WGS sequence"/>
</dbReference>
<dbReference type="PANTHER" id="PTHR30483">
    <property type="entry name" value="LEUCINE-SPECIFIC-BINDING PROTEIN"/>
    <property type="match status" value="1"/>
</dbReference>
<name>A0ABV2QE02_9BURK</name>
<comment type="caution">
    <text evidence="7">The sequence shown here is derived from an EMBL/GenBank/DDBJ whole genome shotgun (WGS) entry which is preliminary data.</text>
</comment>
<dbReference type="Gene3D" id="3.40.50.2300">
    <property type="match status" value="2"/>
</dbReference>
<gene>
    <name evidence="7" type="ORF">ABIE13_004394</name>
</gene>
<dbReference type="CDD" id="cd06330">
    <property type="entry name" value="PBP1_As_SBP-like"/>
    <property type="match status" value="1"/>
</dbReference>
<dbReference type="SUPFAM" id="SSF53822">
    <property type="entry name" value="Periplasmic binding protein-like I"/>
    <property type="match status" value="1"/>
</dbReference>
<dbReference type="PANTHER" id="PTHR30483:SF37">
    <property type="entry name" value="ABC TRANSPORTER SUBSTRATE-BINDING PROTEIN"/>
    <property type="match status" value="1"/>
</dbReference>
<keyword evidence="2" id="KW-0813">Transport</keyword>
<proteinExistence type="inferred from homology"/>
<dbReference type="PROSITE" id="PS51257">
    <property type="entry name" value="PROKAR_LIPOPROTEIN"/>
    <property type="match status" value="1"/>
</dbReference>
<sequence>MSQMFLRRWLPALVVAVAGACHAQGVIKIGEVNSYKVTPSYLDHYKRGWQMAQDEINAGGGVLGRKLEVISRDDNGNPGDAVRVAEELYSREGVRLYFGGFLSNVAVALADFSKNRQVFYLFGEPGTDRVIWSEGNRYVHRLGPSTYMSVAMLADEAAKHKKKRWALVYPNYELGQSAAATFKKLLKSKQPDVEFVAEQAPPLGKVDAGAITQALLDAKPDAIFNVLFGADLGRFVREGNSRKLFDSVQVYSMLTGRPEYLDPLGAEAPKGWIVTGYPWYSIDTPENKKFVEAYRKKFNDHPRLGSLVGYSTLHSLAQGLRKAGSPEPEALIGAFKGLQVATPMGSVVFRPQDNQSTMGAYLGKVALKDGKGYMVDYRYVDGASVVPPDGEVSKLRPLK</sequence>
<protein>
    <submittedName>
        <fullName evidence="7">Branched-chain amino acid transport system substrate-binding protein</fullName>
    </submittedName>
</protein>
<evidence type="ECO:0000256" key="5">
    <source>
        <dbReference type="SAM" id="SignalP"/>
    </source>
</evidence>
<dbReference type="PRINTS" id="PR00337">
    <property type="entry name" value="LEUILEVALBP"/>
</dbReference>
<dbReference type="Pfam" id="PF13458">
    <property type="entry name" value="Peripla_BP_6"/>
    <property type="match status" value="1"/>
</dbReference>
<dbReference type="EMBL" id="JBEPSH010000009">
    <property type="protein sequence ID" value="MET4579266.1"/>
    <property type="molecule type" value="Genomic_DNA"/>
</dbReference>
<feature type="signal peptide" evidence="5">
    <location>
        <begin position="1"/>
        <end position="23"/>
    </location>
</feature>
<comment type="similarity">
    <text evidence="1">Belongs to the leucine-binding protein family.</text>
</comment>
<evidence type="ECO:0000256" key="2">
    <source>
        <dbReference type="ARBA" id="ARBA00022448"/>
    </source>
</evidence>
<feature type="chain" id="PRO_5046278144" evidence="5">
    <location>
        <begin position="24"/>
        <end position="399"/>
    </location>
</feature>
<dbReference type="InterPro" id="IPR028082">
    <property type="entry name" value="Peripla_BP_I"/>
</dbReference>
<dbReference type="InterPro" id="IPR000709">
    <property type="entry name" value="Leu_Ile_Val-bd"/>
</dbReference>
<organism evidence="7 8">
    <name type="scientific">Ottowia thiooxydans</name>
    <dbReference type="NCBI Taxonomy" id="219182"/>
    <lineage>
        <taxon>Bacteria</taxon>
        <taxon>Pseudomonadati</taxon>
        <taxon>Pseudomonadota</taxon>
        <taxon>Betaproteobacteria</taxon>
        <taxon>Burkholderiales</taxon>
        <taxon>Comamonadaceae</taxon>
        <taxon>Ottowia</taxon>
    </lineage>
</organism>
<keyword evidence="8" id="KW-1185">Reference proteome</keyword>
<reference evidence="7 8" key="1">
    <citation type="submission" date="2024-06" db="EMBL/GenBank/DDBJ databases">
        <title>Sorghum-associated microbial communities from plants grown in Nebraska, USA.</title>
        <authorList>
            <person name="Schachtman D."/>
        </authorList>
    </citation>
    <scope>NUCLEOTIDE SEQUENCE [LARGE SCALE GENOMIC DNA]</scope>
    <source>
        <strain evidence="7 8">2709</strain>
    </source>
</reference>
<evidence type="ECO:0000313" key="7">
    <source>
        <dbReference type="EMBL" id="MET4579266.1"/>
    </source>
</evidence>